<evidence type="ECO:0000313" key="2">
    <source>
        <dbReference type="Proteomes" id="UP000824120"/>
    </source>
</evidence>
<dbReference type="Proteomes" id="UP000824120">
    <property type="component" value="Chromosome 11"/>
</dbReference>
<name>A0A9J5WIZ7_SOLCO</name>
<dbReference type="AlphaFoldDB" id="A0A9J5WIZ7"/>
<dbReference type="EMBL" id="JACXVP010000011">
    <property type="protein sequence ID" value="KAG5575188.1"/>
    <property type="molecule type" value="Genomic_DNA"/>
</dbReference>
<organism evidence="1 2">
    <name type="scientific">Solanum commersonii</name>
    <name type="common">Commerson's wild potato</name>
    <name type="synonym">Commerson's nightshade</name>
    <dbReference type="NCBI Taxonomy" id="4109"/>
    <lineage>
        <taxon>Eukaryota</taxon>
        <taxon>Viridiplantae</taxon>
        <taxon>Streptophyta</taxon>
        <taxon>Embryophyta</taxon>
        <taxon>Tracheophyta</taxon>
        <taxon>Spermatophyta</taxon>
        <taxon>Magnoliopsida</taxon>
        <taxon>eudicotyledons</taxon>
        <taxon>Gunneridae</taxon>
        <taxon>Pentapetalae</taxon>
        <taxon>asterids</taxon>
        <taxon>lamiids</taxon>
        <taxon>Solanales</taxon>
        <taxon>Solanaceae</taxon>
        <taxon>Solanoideae</taxon>
        <taxon>Solaneae</taxon>
        <taxon>Solanum</taxon>
    </lineage>
</organism>
<reference evidence="1 2" key="1">
    <citation type="submission" date="2020-09" db="EMBL/GenBank/DDBJ databases">
        <title>De no assembly of potato wild relative species, Solanum commersonii.</title>
        <authorList>
            <person name="Cho K."/>
        </authorList>
    </citation>
    <scope>NUCLEOTIDE SEQUENCE [LARGE SCALE GENOMIC DNA]</scope>
    <source>
        <strain evidence="1">LZ3.2</strain>
        <tissue evidence="1">Leaf</tissue>
    </source>
</reference>
<sequence>MESAQGRNPIQWISGARLDIKDWDWVRHQRQKSVQVQKNQYNVSVASWTMTTELVLLTITSVVQGFLPLKLLAILARTLNKVNSIFHSGGRQVYHRQFKAAVSQCYEQIKEEK</sequence>
<accession>A0A9J5WIZ7</accession>
<keyword evidence="2" id="KW-1185">Reference proteome</keyword>
<gene>
    <name evidence="1" type="ORF">H5410_055322</name>
</gene>
<proteinExistence type="predicted"/>
<comment type="caution">
    <text evidence="1">The sequence shown here is derived from an EMBL/GenBank/DDBJ whole genome shotgun (WGS) entry which is preliminary data.</text>
</comment>
<protein>
    <submittedName>
        <fullName evidence="1">Uncharacterized protein</fullName>
    </submittedName>
</protein>
<evidence type="ECO:0000313" key="1">
    <source>
        <dbReference type="EMBL" id="KAG5575188.1"/>
    </source>
</evidence>